<dbReference type="PANTHER" id="PTHR21561">
    <property type="entry name" value="INO80 COMPLEX SUBUNIT B"/>
    <property type="match status" value="1"/>
</dbReference>
<feature type="compositionally biased region" description="Acidic residues" evidence="1">
    <location>
        <begin position="200"/>
        <end position="226"/>
    </location>
</feature>
<dbReference type="InParanoid" id="A0A4S2MN16"/>
<dbReference type="Pfam" id="PF04795">
    <property type="entry name" value="PAPA-1"/>
    <property type="match status" value="1"/>
</dbReference>
<feature type="compositionally biased region" description="Polar residues" evidence="1">
    <location>
        <begin position="250"/>
        <end position="261"/>
    </location>
</feature>
<organism evidence="3 4">
    <name type="scientific">Ascodesmis nigricans</name>
    <dbReference type="NCBI Taxonomy" id="341454"/>
    <lineage>
        <taxon>Eukaryota</taxon>
        <taxon>Fungi</taxon>
        <taxon>Dikarya</taxon>
        <taxon>Ascomycota</taxon>
        <taxon>Pezizomycotina</taxon>
        <taxon>Pezizomycetes</taxon>
        <taxon>Pezizales</taxon>
        <taxon>Ascodesmidaceae</taxon>
        <taxon>Ascodesmis</taxon>
    </lineage>
</organism>
<dbReference type="AlphaFoldDB" id="A0A4S2MN16"/>
<dbReference type="SMART" id="SM01406">
    <property type="entry name" value="PAPA-1"/>
    <property type="match status" value="1"/>
</dbReference>
<reference evidence="3 4" key="1">
    <citation type="submission" date="2019-04" db="EMBL/GenBank/DDBJ databases">
        <title>Comparative genomics and transcriptomics to analyze fruiting body development in filamentous ascomycetes.</title>
        <authorList>
            <consortium name="DOE Joint Genome Institute"/>
            <person name="Lutkenhaus R."/>
            <person name="Traeger S."/>
            <person name="Breuer J."/>
            <person name="Kuo A."/>
            <person name="Lipzen A."/>
            <person name="Pangilinan J."/>
            <person name="Dilworth D."/>
            <person name="Sandor L."/>
            <person name="Poggeler S."/>
            <person name="Barry K."/>
            <person name="Grigoriev I.V."/>
            <person name="Nowrousian M."/>
        </authorList>
    </citation>
    <scope>NUCLEOTIDE SEQUENCE [LARGE SCALE GENOMIC DNA]</scope>
    <source>
        <strain evidence="3 4">CBS 389.68</strain>
    </source>
</reference>
<protein>
    <recommendedName>
        <fullName evidence="2">INO80 complex subunit B-like conserved region domain-containing protein</fullName>
    </recommendedName>
</protein>
<feature type="compositionally biased region" description="Acidic residues" evidence="1">
    <location>
        <begin position="18"/>
        <end position="28"/>
    </location>
</feature>
<proteinExistence type="predicted"/>
<feature type="compositionally biased region" description="Acidic residues" evidence="1">
    <location>
        <begin position="54"/>
        <end position="87"/>
    </location>
</feature>
<feature type="compositionally biased region" description="Low complexity" evidence="1">
    <location>
        <begin position="104"/>
        <end position="133"/>
    </location>
</feature>
<dbReference type="EMBL" id="ML220173">
    <property type="protein sequence ID" value="TGZ76569.1"/>
    <property type="molecule type" value="Genomic_DNA"/>
</dbReference>
<dbReference type="GO" id="GO:0006338">
    <property type="term" value="P:chromatin remodeling"/>
    <property type="evidence" value="ECO:0007669"/>
    <property type="project" value="InterPro"/>
</dbReference>
<evidence type="ECO:0000256" key="1">
    <source>
        <dbReference type="SAM" id="MobiDB-lite"/>
    </source>
</evidence>
<accession>A0A4S2MN16</accession>
<keyword evidence="4" id="KW-1185">Reference proteome</keyword>
<dbReference type="InterPro" id="IPR006880">
    <property type="entry name" value="INO80B_C"/>
</dbReference>
<dbReference type="OrthoDB" id="2021186at2759"/>
<name>A0A4S2MN16_9PEZI</name>
<dbReference type="InterPro" id="IPR029523">
    <property type="entry name" value="INO80B/Ies2"/>
</dbReference>
<evidence type="ECO:0000259" key="2">
    <source>
        <dbReference type="SMART" id="SM01406"/>
    </source>
</evidence>
<dbReference type="PANTHER" id="PTHR21561:SF12">
    <property type="entry name" value="INO80 COMPLEX SUBUNIT B"/>
    <property type="match status" value="1"/>
</dbReference>
<sequence>MPPKSRAPQSPKRHELSSDDDDLSDLSDIDDRYSTIPPPKPRAAPAVTGHLSTDSEEDAEGEEDDEEEEPETPEDVEEDYASPDDDAASSSASDSYDDDDDAPPKANAVRGAAAASVRAAQAKRAAAKPTKTTAKSRKPVSPSTTRKKAAPSGRESMIVKLRVGKERLRAATRNWRGTFSATATTAPQRTTARKPPVQSYEEEDSSLDPFDEDEDAEGEEDDEMMFDQDIPMPDVNMDNDMLDSDGDTLMETTDMSRLTNRQRTRMGDITTADHLLELPSGYGKSNKDKDLTLTAQEQELKRAEMARRRKHLTDQRLHEEKMDTINRLLKKQTPKMRGSRGTVGEAATPAGGVGDGDGLTEKPPPPNMLRWVSRKEGNFVGVPESWLASPVGDLFMKQEPTPRMRRLVEEID</sequence>
<feature type="region of interest" description="Disordered" evidence="1">
    <location>
        <begin position="1"/>
        <end position="261"/>
    </location>
</feature>
<evidence type="ECO:0000313" key="3">
    <source>
        <dbReference type="EMBL" id="TGZ76569.1"/>
    </source>
</evidence>
<dbReference type="Proteomes" id="UP000298138">
    <property type="component" value="Unassembled WGS sequence"/>
</dbReference>
<gene>
    <name evidence="3" type="ORF">EX30DRAFT_244358</name>
</gene>
<feature type="region of interest" description="Disordered" evidence="1">
    <location>
        <begin position="333"/>
        <end position="369"/>
    </location>
</feature>
<dbReference type="STRING" id="341454.A0A4S2MN16"/>
<feature type="domain" description="INO80 complex subunit B-like conserved region" evidence="2">
    <location>
        <begin position="297"/>
        <end position="386"/>
    </location>
</feature>
<evidence type="ECO:0000313" key="4">
    <source>
        <dbReference type="Proteomes" id="UP000298138"/>
    </source>
</evidence>
<feature type="compositionally biased region" description="Low complexity" evidence="1">
    <location>
        <begin position="181"/>
        <end position="190"/>
    </location>
</feature>
<dbReference type="GO" id="GO:0031011">
    <property type="term" value="C:Ino80 complex"/>
    <property type="evidence" value="ECO:0007669"/>
    <property type="project" value="InterPro"/>
</dbReference>